<sequence>MAVFGESLSTLTEQVAVPPDPLRLMSSDPPFMKPFVFRVFRHGSFSTVSDLDEMPSSFQTE</sequence>
<dbReference type="EMBL" id="LGUP01000173">
    <property type="protein sequence ID" value="KOG24859.1"/>
    <property type="molecule type" value="Genomic_DNA"/>
</dbReference>
<dbReference type="AlphaFoldDB" id="A0A0L8KGI1"/>
<evidence type="ECO:0000313" key="2">
    <source>
        <dbReference type="Proteomes" id="UP000037023"/>
    </source>
</evidence>
<evidence type="ECO:0000313" key="1">
    <source>
        <dbReference type="EMBL" id="KOG24859.1"/>
    </source>
</evidence>
<organism evidence="1 2">
    <name type="scientific">Streptomyces viridochromogenes</name>
    <dbReference type="NCBI Taxonomy" id="1938"/>
    <lineage>
        <taxon>Bacteria</taxon>
        <taxon>Bacillati</taxon>
        <taxon>Actinomycetota</taxon>
        <taxon>Actinomycetes</taxon>
        <taxon>Kitasatosporales</taxon>
        <taxon>Streptomycetaceae</taxon>
        <taxon>Streptomyces</taxon>
    </lineage>
</organism>
<dbReference type="Proteomes" id="UP000037023">
    <property type="component" value="Unassembled WGS sequence"/>
</dbReference>
<proteinExistence type="predicted"/>
<comment type="caution">
    <text evidence="1">The sequence shown here is derived from an EMBL/GenBank/DDBJ whole genome shotgun (WGS) entry which is preliminary data.</text>
</comment>
<name>A0A0L8KGI1_STRVR</name>
<gene>
    <name evidence="1" type="ORF">ADK34_18255</name>
</gene>
<protein>
    <submittedName>
        <fullName evidence="1">Uncharacterized protein</fullName>
    </submittedName>
</protein>
<reference evidence="1 2" key="1">
    <citation type="submission" date="2015-06" db="EMBL/GenBank/DDBJ databases">
        <authorList>
            <person name="Hoefler B.C."/>
            <person name="Straight P.D."/>
        </authorList>
    </citation>
    <scope>NUCLEOTIDE SEQUENCE [LARGE SCALE GENOMIC DNA]</scope>
    <source>
        <strain evidence="1 2">NRRL 3427</strain>
    </source>
</reference>
<accession>A0A0L8KGI1</accession>